<dbReference type="OrthoDB" id="10251242at2759"/>
<proteinExistence type="inferred from homology"/>
<dbReference type="SUPFAM" id="SSF53335">
    <property type="entry name" value="S-adenosyl-L-methionine-dependent methyltransferases"/>
    <property type="match status" value="1"/>
</dbReference>
<dbReference type="AlphaFoldDB" id="A0A166G1W5"/>
<dbReference type="InterPro" id="IPR002935">
    <property type="entry name" value="SAM_O-MeTrfase"/>
</dbReference>
<evidence type="ECO:0000256" key="4">
    <source>
        <dbReference type="ARBA" id="ARBA00023453"/>
    </source>
</evidence>
<dbReference type="GO" id="GO:0008757">
    <property type="term" value="F:S-adenosylmethionine-dependent methyltransferase activity"/>
    <property type="evidence" value="ECO:0007669"/>
    <property type="project" value="TreeGrafter"/>
</dbReference>
<dbReference type="STRING" id="436010.A0A166G1W5"/>
<organism evidence="5 6">
    <name type="scientific">Athelia psychrophila</name>
    <dbReference type="NCBI Taxonomy" id="1759441"/>
    <lineage>
        <taxon>Eukaryota</taxon>
        <taxon>Fungi</taxon>
        <taxon>Dikarya</taxon>
        <taxon>Basidiomycota</taxon>
        <taxon>Agaricomycotina</taxon>
        <taxon>Agaricomycetes</taxon>
        <taxon>Agaricomycetidae</taxon>
        <taxon>Atheliales</taxon>
        <taxon>Atheliaceae</taxon>
        <taxon>Athelia</taxon>
    </lineage>
</organism>
<evidence type="ECO:0000313" key="5">
    <source>
        <dbReference type="EMBL" id="KZP17385.1"/>
    </source>
</evidence>
<keyword evidence="2" id="KW-0808">Transferase</keyword>
<keyword evidence="1" id="KW-0489">Methyltransferase</keyword>
<dbReference type="PANTHER" id="PTHR10509:SF14">
    <property type="entry name" value="CAFFEOYL-COA O-METHYLTRANSFERASE 3-RELATED"/>
    <property type="match status" value="1"/>
</dbReference>
<reference evidence="5 6" key="1">
    <citation type="journal article" date="2016" name="Mol. Biol. Evol.">
        <title>Comparative Genomics of Early-Diverging Mushroom-Forming Fungi Provides Insights into the Origins of Lignocellulose Decay Capabilities.</title>
        <authorList>
            <person name="Nagy L.G."/>
            <person name="Riley R."/>
            <person name="Tritt A."/>
            <person name="Adam C."/>
            <person name="Daum C."/>
            <person name="Floudas D."/>
            <person name="Sun H."/>
            <person name="Yadav J.S."/>
            <person name="Pangilinan J."/>
            <person name="Larsson K.H."/>
            <person name="Matsuura K."/>
            <person name="Barry K."/>
            <person name="Labutti K."/>
            <person name="Kuo R."/>
            <person name="Ohm R.A."/>
            <person name="Bhattacharya S.S."/>
            <person name="Shirouzu T."/>
            <person name="Yoshinaga Y."/>
            <person name="Martin F.M."/>
            <person name="Grigoriev I.V."/>
            <person name="Hibbett D.S."/>
        </authorList>
    </citation>
    <scope>NUCLEOTIDE SEQUENCE [LARGE SCALE GENOMIC DNA]</scope>
    <source>
        <strain evidence="5 6">CBS 109695</strain>
    </source>
</reference>
<dbReference type="Gene3D" id="3.40.50.150">
    <property type="entry name" value="Vaccinia Virus protein VP39"/>
    <property type="match status" value="1"/>
</dbReference>
<sequence>MSDLRELPTSIVDWTRTDAYHNSFLIRPDATLDAARVHSTEQGLPAEAVSPAQGKFLKLIAQSIGAKRVVEVGVLGGYSTIWLAQAVADVDGGEVIAFELKEKHAKVARENIARAGFEKTVKVIVGPAIDGLKALQAQPPFDLVYIDADSKSFLDYFIEAKRLLRTGGIILVDNAVDNGLVSKLEFEDSMTGGVRKLLHALKEDKEVDATTISTVGERGYDGFLYARKL</sequence>
<dbReference type="InterPro" id="IPR029063">
    <property type="entry name" value="SAM-dependent_MTases_sf"/>
</dbReference>
<dbReference type="PROSITE" id="PS51682">
    <property type="entry name" value="SAM_OMT_I"/>
    <property type="match status" value="1"/>
</dbReference>
<keyword evidence="6" id="KW-1185">Reference proteome</keyword>
<dbReference type="GO" id="GO:0008171">
    <property type="term" value="F:O-methyltransferase activity"/>
    <property type="evidence" value="ECO:0007669"/>
    <property type="project" value="InterPro"/>
</dbReference>
<keyword evidence="3" id="KW-0949">S-adenosyl-L-methionine</keyword>
<accession>A0A166G1W5</accession>
<name>A0A166G1W5_9AGAM</name>
<evidence type="ECO:0000256" key="1">
    <source>
        <dbReference type="ARBA" id="ARBA00022603"/>
    </source>
</evidence>
<gene>
    <name evidence="5" type="ORF">FIBSPDRAFT_865053</name>
</gene>
<dbReference type="InterPro" id="IPR050362">
    <property type="entry name" value="Cation-dep_OMT"/>
</dbReference>
<dbReference type="Pfam" id="PF01596">
    <property type="entry name" value="Methyltransf_3"/>
    <property type="match status" value="1"/>
</dbReference>
<dbReference type="GO" id="GO:0032259">
    <property type="term" value="P:methylation"/>
    <property type="evidence" value="ECO:0007669"/>
    <property type="project" value="UniProtKB-KW"/>
</dbReference>
<dbReference type="Proteomes" id="UP000076532">
    <property type="component" value="Unassembled WGS sequence"/>
</dbReference>
<comment type="similarity">
    <text evidence="4">Belongs to the class I-like SAM-binding methyltransferase superfamily. Cation-dependent O-methyltransferase family.</text>
</comment>
<protein>
    <submittedName>
        <fullName evidence="5">O-methyltransferase family 3 protein</fullName>
    </submittedName>
</protein>
<dbReference type="PANTHER" id="PTHR10509">
    <property type="entry name" value="O-METHYLTRANSFERASE-RELATED"/>
    <property type="match status" value="1"/>
</dbReference>
<evidence type="ECO:0000256" key="3">
    <source>
        <dbReference type="ARBA" id="ARBA00022691"/>
    </source>
</evidence>
<evidence type="ECO:0000256" key="2">
    <source>
        <dbReference type="ARBA" id="ARBA00022679"/>
    </source>
</evidence>
<evidence type="ECO:0000313" key="6">
    <source>
        <dbReference type="Proteomes" id="UP000076532"/>
    </source>
</evidence>
<dbReference type="CDD" id="cd02440">
    <property type="entry name" value="AdoMet_MTases"/>
    <property type="match status" value="1"/>
</dbReference>
<dbReference type="EMBL" id="KV417583">
    <property type="protein sequence ID" value="KZP17385.1"/>
    <property type="molecule type" value="Genomic_DNA"/>
</dbReference>